<dbReference type="GO" id="GO:0016020">
    <property type="term" value="C:membrane"/>
    <property type="evidence" value="ECO:0007669"/>
    <property type="project" value="UniProtKB-SubCell"/>
</dbReference>
<dbReference type="eggNOG" id="ENOG502TH77">
    <property type="taxonomic scope" value="Eukaryota"/>
</dbReference>
<dbReference type="HOGENOM" id="CLU_070163_1_0_1"/>
<accession>E3LP12</accession>
<dbReference type="Proteomes" id="UP000008281">
    <property type="component" value="Unassembled WGS sequence"/>
</dbReference>
<proteinExistence type="predicted"/>
<organism evidence="7">
    <name type="scientific">Caenorhabditis remanei</name>
    <name type="common">Caenorhabditis vulgaris</name>
    <dbReference type="NCBI Taxonomy" id="31234"/>
    <lineage>
        <taxon>Eukaryota</taxon>
        <taxon>Metazoa</taxon>
        <taxon>Ecdysozoa</taxon>
        <taxon>Nematoda</taxon>
        <taxon>Chromadorea</taxon>
        <taxon>Rhabditida</taxon>
        <taxon>Rhabditina</taxon>
        <taxon>Rhabditomorpha</taxon>
        <taxon>Rhabditoidea</taxon>
        <taxon>Rhabditidae</taxon>
        <taxon>Peloderinae</taxon>
        <taxon>Caenorhabditis</taxon>
    </lineage>
</organism>
<name>E3LP12_CAERE</name>
<sequence>MFNETNCQQMAQVATSSNLRITLFVSLICCLLCIPVNLYALYRIHISVKLHFNSKCVLFTHNFFVLIHCVARIGLHGKDLINFFDSWNSGCDIIPSRSRCDIRIFYKFSEYIIEISPFILTIERFVATFQAYHYENRYKWFGIVLNILHLSLGSLFLYIQNSTNTGEVIIYYCWLANTGNRFLVNVPTFFIFFSQLATIPGLLYLLRKNEWNLQKFREASLQKHCTLTERYQISENLRTSSMFRIMSIVTWIFVVYNAGGAYIAHFYMGSMEFADQFALVEIIHAIPIYYIILSILIIRVDKKPQSEFTIRVNTYQPHYFIELQKFFDEAFEKINLRKQKVVPVQKNKIQKTQTSKVFIVST</sequence>
<feature type="transmembrane region" description="Helical" evidence="5">
    <location>
        <begin position="245"/>
        <end position="265"/>
    </location>
</feature>
<gene>
    <name evidence="6" type="primary">Cre-srab-3</name>
    <name evidence="6" type="ORF">CRE_27513</name>
</gene>
<evidence type="ECO:0000256" key="2">
    <source>
        <dbReference type="ARBA" id="ARBA00022692"/>
    </source>
</evidence>
<evidence type="ECO:0000313" key="7">
    <source>
        <dbReference type="Proteomes" id="UP000008281"/>
    </source>
</evidence>
<feature type="transmembrane region" description="Helical" evidence="5">
    <location>
        <begin position="21"/>
        <end position="42"/>
    </location>
</feature>
<dbReference type="OrthoDB" id="5838916at2759"/>
<keyword evidence="7" id="KW-1185">Reference proteome</keyword>
<dbReference type="InParanoid" id="E3LP12"/>
<dbReference type="Pfam" id="PF10292">
    <property type="entry name" value="7TM_GPCR_Srab"/>
    <property type="match status" value="1"/>
</dbReference>
<keyword evidence="4 5" id="KW-0472">Membrane</keyword>
<dbReference type="FunCoup" id="E3LP12">
    <property type="interactions" value="5"/>
</dbReference>
<dbReference type="InterPro" id="IPR053286">
    <property type="entry name" value="Nematode_rcpt-like_srab"/>
</dbReference>
<feature type="transmembrane region" description="Helical" evidence="5">
    <location>
        <begin position="140"/>
        <end position="159"/>
    </location>
</feature>
<dbReference type="PANTHER" id="PTHR46561:SF16">
    <property type="entry name" value="SERPENTINE RECEPTOR, CLASS AB (CLASS A-LIKE)"/>
    <property type="match status" value="1"/>
</dbReference>
<feature type="transmembrane region" description="Helical" evidence="5">
    <location>
        <begin position="182"/>
        <end position="206"/>
    </location>
</feature>
<dbReference type="STRING" id="31234.E3LP12"/>
<dbReference type="OMA" id="FITHISI"/>
<evidence type="ECO:0000313" key="6">
    <source>
        <dbReference type="EMBL" id="EFP05321.1"/>
    </source>
</evidence>
<keyword evidence="3 5" id="KW-1133">Transmembrane helix</keyword>
<feature type="transmembrane region" description="Helical" evidence="5">
    <location>
        <begin position="277"/>
        <end position="298"/>
    </location>
</feature>
<dbReference type="AlphaFoldDB" id="E3LP12"/>
<comment type="subcellular location">
    <subcellularLocation>
        <location evidence="1">Membrane</location>
        <topology evidence="1">Multi-pass membrane protein</topology>
    </subcellularLocation>
</comment>
<dbReference type="EMBL" id="DS268412">
    <property type="protein sequence ID" value="EFP05321.1"/>
    <property type="molecule type" value="Genomic_DNA"/>
</dbReference>
<evidence type="ECO:0000256" key="3">
    <source>
        <dbReference type="ARBA" id="ARBA00022989"/>
    </source>
</evidence>
<protein>
    <submittedName>
        <fullName evidence="6">CRE-SRAB-3 protein</fullName>
    </submittedName>
</protein>
<evidence type="ECO:0000256" key="4">
    <source>
        <dbReference type="ARBA" id="ARBA00023136"/>
    </source>
</evidence>
<evidence type="ECO:0000256" key="5">
    <source>
        <dbReference type="SAM" id="Phobius"/>
    </source>
</evidence>
<evidence type="ECO:0000256" key="1">
    <source>
        <dbReference type="ARBA" id="ARBA00004141"/>
    </source>
</evidence>
<dbReference type="InterPro" id="IPR019408">
    <property type="entry name" value="7TM_GPCR_serpentine_rcpt_Srab"/>
</dbReference>
<keyword evidence="2 5" id="KW-0812">Transmembrane</keyword>
<dbReference type="PANTHER" id="PTHR46561">
    <property type="entry name" value="SERPENTINE RECEPTOR, CLASS AB (CLASS A-LIKE)-RELATED"/>
    <property type="match status" value="1"/>
</dbReference>
<reference evidence="6" key="1">
    <citation type="submission" date="2007-07" db="EMBL/GenBank/DDBJ databases">
        <title>PCAP assembly of the Caenorhabditis remanei genome.</title>
        <authorList>
            <consortium name="The Caenorhabditis remanei Sequencing Consortium"/>
            <person name="Wilson R.K."/>
        </authorList>
    </citation>
    <scope>NUCLEOTIDE SEQUENCE [LARGE SCALE GENOMIC DNA]</scope>
    <source>
        <strain evidence="6">PB4641</strain>
    </source>
</reference>